<reference evidence="1" key="1">
    <citation type="journal article" date="2021" name="Proc. Natl. Acad. Sci. U.S.A.">
        <title>A Catalog of Tens of Thousands of Viruses from Human Metagenomes Reveals Hidden Associations with Chronic Diseases.</title>
        <authorList>
            <person name="Tisza M.J."/>
            <person name="Buck C.B."/>
        </authorList>
    </citation>
    <scope>NUCLEOTIDE SEQUENCE</scope>
    <source>
        <strain evidence="1">CtM3g2</strain>
    </source>
</reference>
<dbReference type="EMBL" id="BK014738">
    <property type="protein sequence ID" value="DAD73541.1"/>
    <property type="molecule type" value="Genomic_DNA"/>
</dbReference>
<sequence length="32" mass="3748">MTAGRLTDLQEHYIKPTKKCQENLEQTCKNLL</sequence>
<evidence type="ECO:0000313" key="1">
    <source>
        <dbReference type="EMBL" id="DAD73541.1"/>
    </source>
</evidence>
<accession>A0A8S5LU30</accession>
<name>A0A8S5LU30_9CAUD</name>
<proteinExistence type="predicted"/>
<organism evidence="1">
    <name type="scientific">Siphoviridae sp. ctM3g2</name>
    <dbReference type="NCBI Taxonomy" id="2826255"/>
    <lineage>
        <taxon>Viruses</taxon>
        <taxon>Duplodnaviria</taxon>
        <taxon>Heunggongvirae</taxon>
        <taxon>Uroviricota</taxon>
        <taxon>Caudoviricetes</taxon>
    </lineage>
</organism>
<protein>
    <submittedName>
        <fullName evidence="1">Uncharacterized protein</fullName>
    </submittedName>
</protein>